<evidence type="ECO:0000256" key="1">
    <source>
        <dbReference type="ARBA" id="ARBA00022694"/>
    </source>
</evidence>
<evidence type="ECO:0000313" key="6">
    <source>
        <dbReference type="EMBL" id="OHA41014.1"/>
    </source>
</evidence>
<dbReference type="InterPro" id="IPR000100">
    <property type="entry name" value="RNase_P"/>
</dbReference>
<dbReference type="EMBL" id="MHSH01000040">
    <property type="protein sequence ID" value="OHA41014.1"/>
    <property type="molecule type" value="Genomic_DNA"/>
</dbReference>
<sequence length="117" mass="13156">MLPKKQRVKTALFGQIVRSRLGANAPLFRIKYLRGNFKPSLFAVAVPKSVCRRIVDRNAVKRRISGSLEEGMKKNSIAEGFASIIFANKHINAGARPELEQQLLSVFQKIGCFKLRD</sequence>
<keyword evidence="2" id="KW-0540">Nuclease</keyword>
<reference evidence="6 7" key="1">
    <citation type="journal article" date="2016" name="Nat. Commun.">
        <title>Thousands of microbial genomes shed light on interconnected biogeochemical processes in an aquifer system.</title>
        <authorList>
            <person name="Anantharaman K."/>
            <person name="Brown C.T."/>
            <person name="Hug L.A."/>
            <person name="Sharon I."/>
            <person name="Castelle C.J."/>
            <person name="Probst A.J."/>
            <person name="Thomas B.C."/>
            <person name="Singh A."/>
            <person name="Wilkins M.J."/>
            <person name="Karaoz U."/>
            <person name="Brodie E.L."/>
            <person name="Williams K.H."/>
            <person name="Hubbard S.S."/>
            <person name="Banfield J.F."/>
        </authorList>
    </citation>
    <scope>NUCLEOTIDE SEQUENCE [LARGE SCALE GENOMIC DNA]</scope>
</reference>
<keyword evidence="3" id="KW-0255">Endonuclease</keyword>
<dbReference type="SUPFAM" id="SSF54211">
    <property type="entry name" value="Ribosomal protein S5 domain 2-like"/>
    <property type="match status" value="1"/>
</dbReference>
<evidence type="ECO:0000256" key="3">
    <source>
        <dbReference type="ARBA" id="ARBA00022759"/>
    </source>
</evidence>
<comment type="caution">
    <text evidence="6">The sequence shown here is derived from an EMBL/GenBank/DDBJ whole genome shotgun (WGS) entry which is preliminary data.</text>
</comment>
<accession>A0A1G2NY61</accession>
<evidence type="ECO:0000256" key="2">
    <source>
        <dbReference type="ARBA" id="ARBA00022722"/>
    </source>
</evidence>
<name>A0A1G2NY61_9BACT</name>
<gene>
    <name evidence="6" type="ORF">A3H68_01545</name>
</gene>
<dbReference type="Gene3D" id="3.30.230.10">
    <property type="match status" value="1"/>
</dbReference>
<protein>
    <submittedName>
        <fullName evidence="6">Uncharacterized protein</fullName>
    </submittedName>
</protein>
<dbReference type="GO" id="GO:0008033">
    <property type="term" value="P:tRNA processing"/>
    <property type="evidence" value="ECO:0007669"/>
    <property type="project" value="UniProtKB-KW"/>
</dbReference>
<evidence type="ECO:0000256" key="5">
    <source>
        <dbReference type="ARBA" id="ARBA00022884"/>
    </source>
</evidence>
<dbReference type="InterPro" id="IPR014721">
    <property type="entry name" value="Ribsml_uS5_D2-typ_fold_subgr"/>
</dbReference>
<proteinExistence type="predicted"/>
<keyword evidence="1" id="KW-0819">tRNA processing</keyword>
<evidence type="ECO:0000313" key="7">
    <source>
        <dbReference type="Proteomes" id="UP000176429"/>
    </source>
</evidence>
<dbReference type="Proteomes" id="UP000176429">
    <property type="component" value="Unassembled WGS sequence"/>
</dbReference>
<dbReference type="InterPro" id="IPR020568">
    <property type="entry name" value="Ribosomal_Su5_D2-typ_SF"/>
</dbReference>
<dbReference type="GO" id="GO:0000049">
    <property type="term" value="F:tRNA binding"/>
    <property type="evidence" value="ECO:0007669"/>
    <property type="project" value="InterPro"/>
</dbReference>
<organism evidence="6 7">
    <name type="scientific">Candidatus Taylorbacteria bacterium RIFCSPLOWO2_02_FULL_46_40</name>
    <dbReference type="NCBI Taxonomy" id="1802329"/>
    <lineage>
        <taxon>Bacteria</taxon>
        <taxon>Candidatus Tayloriibacteriota</taxon>
    </lineage>
</organism>
<dbReference type="AlphaFoldDB" id="A0A1G2NY61"/>
<keyword evidence="4" id="KW-0378">Hydrolase</keyword>
<dbReference type="GO" id="GO:0004526">
    <property type="term" value="F:ribonuclease P activity"/>
    <property type="evidence" value="ECO:0007669"/>
    <property type="project" value="InterPro"/>
</dbReference>
<dbReference type="Pfam" id="PF00825">
    <property type="entry name" value="Ribonuclease_P"/>
    <property type="match status" value="1"/>
</dbReference>
<evidence type="ECO:0000256" key="4">
    <source>
        <dbReference type="ARBA" id="ARBA00022801"/>
    </source>
</evidence>
<keyword evidence="5" id="KW-0694">RNA-binding</keyword>